<feature type="transmembrane region" description="Helical" evidence="1">
    <location>
        <begin position="140"/>
        <end position="157"/>
    </location>
</feature>
<feature type="transmembrane region" description="Helical" evidence="1">
    <location>
        <begin position="274"/>
        <end position="291"/>
    </location>
</feature>
<dbReference type="RefSeq" id="WP_118444058.1">
    <property type="nucleotide sequence ID" value="NZ_QRQE01000002.1"/>
</dbReference>
<sequence>MIAKKLPTVLALPLMAVLIAVAAGLPLKGEEGILTFVVSQGALKLSGTYVAILFSCWLSRILYRTGVSATIIKKAAEFGGDKPFVVSLLLCAASVFLFTVLYGTGAVAMVGAIVLPIMLSVGVPPLIACNSFLAAMTAGYMLNPANIAAITNITGVAQSDMYMAAGILTAISCVFCVGILVWGFKKGGTKYAFAAPVVEDDEEIETVSGIRGFLACMTPFVVVLVMLLFKLDAITVFLIGIIWVMVMTVKGNWSKYTSMIVQSCYEGFKEGAPTASLMFGIGMLINAMMAPTTQASIAPFMQAITPATAVGLIIFVCILSPGSLYRGPFNILGLGAGLAVSMMAVQSVPVLALSVVFYAAMRWPTQACPTSTQVVWCSNFVGSEPTTAAMKVFWPNWAVTALSVVILVMMYM</sequence>
<evidence type="ECO:0000256" key="1">
    <source>
        <dbReference type="SAM" id="Phobius"/>
    </source>
</evidence>
<organism evidence="2 3">
    <name type="scientific">Mediterraneibacter gnavus</name>
    <name type="common">Ruminococcus gnavus</name>
    <dbReference type="NCBI Taxonomy" id="33038"/>
    <lineage>
        <taxon>Bacteria</taxon>
        <taxon>Bacillati</taxon>
        <taxon>Bacillota</taxon>
        <taxon>Clostridia</taxon>
        <taxon>Lachnospirales</taxon>
        <taxon>Lachnospiraceae</taxon>
        <taxon>Mediterraneibacter</taxon>
    </lineage>
</organism>
<feature type="transmembrane region" description="Helical" evidence="1">
    <location>
        <begin position="163"/>
        <end position="184"/>
    </location>
</feature>
<evidence type="ECO:0008006" key="4">
    <source>
        <dbReference type="Google" id="ProtNLM"/>
    </source>
</evidence>
<dbReference type="Proteomes" id="UP000285610">
    <property type="component" value="Unassembled WGS sequence"/>
</dbReference>
<accession>A0A415SDT7</accession>
<protein>
    <recommendedName>
        <fullName evidence="4">C4-dicarboxylate ABC transporter</fullName>
    </recommendedName>
</protein>
<proteinExistence type="predicted"/>
<reference evidence="2 3" key="1">
    <citation type="submission" date="2018-08" db="EMBL/GenBank/DDBJ databases">
        <title>A genome reference for cultivated species of the human gut microbiota.</title>
        <authorList>
            <person name="Zou Y."/>
            <person name="Xue W."/>
            <person name="Luo G."/>
        </authorList>
    </citation>
    <scope>NUCLEOTIDE SEQUENCE [LARGE SCALE GENOMIC DNA]</scope>
    <source>
        <strain evidence="2 3">AF33-12</strain>
    </source>
</reference>
<keyword evidence="1" id="KW-0812">Transmembrane</keyword>
<dbReference type="EMBL" id="QRQE01000002">
    <property type="protein sequence ID" value="RHM81377.1"/>
    <property type="molecule type" value="Genomic_DNA"/>
</dbReference>
<feature type="transmembrane region" description="Helical" evidence="1">
    <location>
        <begin position="331"/>
        <end position="360"/>
    </location>
</feature>
<feature type="transmembrane region" description="Helical" evidence="1">
    <location>
        <begin position="392"/>
        <end position="411"/>
    </location>
</feature>
<feature type="transmembrane region" description="Helical" evidence="1">
    <location>
        <begin position="108"/>
        <end position="128"/>
    </location>
</feature>
<dbReference type="AlphaFoldDB" id="A0A415SDT7"/>
<comment type="caution">
    <text evidence="2">The sequence shown here is derived from an EMBL/GenBank/DDBJ whole genome shotgun (WGS) entry which is preliminary data.</text>
</comment>
<feature type="transmembrane region" description="Helical" evidence="1">
    <location>
        <begin position="84"/>
        <end position="102"/>
    </location>
</feature>
<keyword evidence="1" id="KW-1133">Transmembrane helix</keyword>
<evidence type="ECO:0000313" key="2">
    <source>
        <dbReference type="EMBL" id="RHM81377.1"/>
    </source>
</evidence>
<name>A0A415SDT7_MEDGN</name>
<feature type="transmembrane region" description="Helical" evidence="1">
    <location>
        <begin position="235"/>
        <end position="253"/>
    </location>
</feature>
<evidence type="ECO:0000313" key="3">
    <source>
        <dbReference type="Proteomes" id="UP000285610"/>
    </source>
</evidence>
<keyword evidence="1" id="KW-0472">Membrane</keyword>
<gene>
    <name evidence="2" type="ORF">DWZ50_00810</name>
</gene>
<feature type="transmembrane region" description="Helical" evidence="1">
    <location>
        <begin position="297"/>
        <end position="319"/>
    </location>
</feature>
<feature type="transmembrane region" description="Helical" evidence="1">
    <location>
        <begin position="46"/>
        <end position="63"/>
    </location>
</feature>
<feature type="transmembrane region" description="Helical" evidence="1">
    <location>
        <begin position="212"/>
        <end position="229"/>
    </location>
</feature>